<organism evidence="2 3">
    <name type="scientific">Prorocentrum cordatum</name>
    <dbReference type="NCBI Taxonomy" id="2364126"/>
    <lineage>
        <taxon>Eukaryota</taxon>
        <taxon>Sar</taxon>
        <taxon>Alveolata</taxon>
        <taxon>Dinophyceae</taxon>
        <taxon>Prorocentrales</taxon>
        <taxon>Prorocentraceae</taxon>
        <taxon>Prorocentrum</taxon>
    </lineage>
</organism>
<dbReference type="Proteomes" id="UP001189429">
    <property type="component" value="Unassembled WGS sequence"/>
</dbReference>
<dbReference type="EMBL" id="CAUYUJ010013414">
    <property type="protein sequence ID" value="CAK0836170.1"/>
    <property type="molecule type" value="Genomic_DNA"/>
</dbReference>
<accession>A0ABN9SUI9</accession>
<evidence type="ECO:0000256" key="1">
    <source>
        <dbReference type="SAM" id="MobiDB-lite"/>
    </source>
</evidence>
<feature type="compositionally biased region" description="Polar residues" evidence="1">
    <location>
        <begin position="1"/>
        <end position="16"/>
    </location>
</feature>
<comment type="caution">
    <text evidence="2">The sequence shown here is derived from an EMBL/GenBank/DDBJ whole genome shotgun (WGS) entry which is preliminary data.</text>
</comment>
<feature type="region of interest" description="Disordered" evidence="1">
    <location>
        <begin position="1"/>
        <end position="22"/>
    </location>
</feature>
<sequence length="199" mass="21030">SGSSDMRPARQNTSSRCGVPSLRRSPSLTYTTIIIDVLFSQVAGLHLQAGRPGGRGVLAAPGSEALRERRRLLPSAAPDPAQPGGGNAAVAASQDQFNAFLDTHEEEGEFTVTGVTGIMAPPDMNNEPYGPILVVYLFDIPRPKAAQDARAGPGIILGYPRLQRLSVSQFLAPDLAGALQCRLLRDGVISRPSVLGFQS</sequence>
<reference evidence="2" key="1">
    <citation type="submission" date="2023-10" db="EMBL/GenBank/DDBJ databases">
        <authorList>
            <person name="Chen Y."/>
            <person name="Shah S."/>
            <person name="Dougan E. K."/>
            <person name="Thang M."/>
            <person name="Chan C."/>
        </authorList>
    </citation>
    <scope>NUCLEOTIDE SEQUENCE [LARGE SCALE GENOMIC DNA]</scope>
</reference>
<protein>
    <submittedName>
        <fullName evidence="2">Uncharacterized protein</fullName>
    </submittedName>
</protein>
<keyword evidence="3" id="KW-1185">Reference proteome</keyword>
<feature type="non-terminal residue" evidence="2">
    <location>
        <position position="1"/>
    </location>
</feature>
<evidence type="ECO:0000313" key="3">
    <source>
        <dbReference type="Proteomes" id="UP001189429"/>
    </source>
</evidence>
<name>A0ABN9SUI9_9DINO</name>
<evidence type="ECO:0000313" key="2">
    <source>
        <dbReference type="EMBL" id="CAK0836170.1"/>
    </source>
</evidence>
<proteinExistence type="predicted"/>
<gene>
    <name evidence="2" type="ORF">PCOR1329_LOCUS32758</name>
</gene>